<dbReference type="Gene3D" id="3.30.10.10">
    <property type="entry name" value="Trypsin Inhibitor V, subunit A"/>
    <property type="match status" value="1"/>
</dbReference>
<protein>
    <recommendedName>
        <fullName evidence="4">Peptidase inhibitor I78</fullName>
    </recommendedName>
</protein>
<dbReference type="AlphaFoldDB" id="A0A2U2IYP4"/>
<comment type="caution">
    <text evidence="2">The sequence shown here is derived from an EMBL/GenBank/DDBJ whole genome shotgun (WGS) entry which is preliminary data.</text>
</comment>
<evidence type="ECO:0000313" key="2">
    <source>
        <dbReference type="EMBL" id="PWG01177.1"/>
    </source>
</evidence>
<dbReference type="PANTHER" id="PTHR39600:SF1">
    <property type="entry name" value="PEPTIDASE INHIBITOR I78 FAMILY PROTEIN"/>
    <property type="match status" value="1"/>
</dbReference>
<evidence type="ECO:0000313" key="3">
    <source>
        <dbReference type="Proteomes" id="UP000245916"/>
    </source>
</evidence>
<dbReference type="OrthoDB" id="8724542at2"/>
<gene>
    <name evidence="2" type="ORF">DF286_13620</name>
</gene>
<evidence type="ECO:0008006" key="4">
    <source>
        <dbReference type="Google" id="ProtNLM"/>
    </source>
</evidence>
<sequence length="100" mass="10441">MILRLGASALLLSAAGCMTTPVDNEAPPPVMGEGECDANAAQGLVGQMAAAELGAEALRLSGARTLRWIQPGQAVTMDYRTDRLNIKLDAENRVEAITCG</sequence>
<keyword evidence="1" id="KW-0732">Signal</keyword>
<dbReference type="Proteomes" id="UP000245916">
    <property type="component" value="Unassembled WGS sequence"/>
</dbReference>
<keyword evidence="3" id="KW-1185">Reference proteome</keyword>
<organism evidence="2 3">
    <name type="scientific">Allosphingosinicella humi</name>
    <dbReference type="NCBI Taxonomy" id="2068657"/>
    <lineage>
        <taxon>Bacteria</taxon>
        <taxon>Pseudomonadati</taxon>
        <taxon>Pseudomonadota</taxon>
        <taxon>Alphaproteobacteria</taxon>
        <taxon>Sphingomonadales</taxon>
        <taxon>Sphingomonadaceae</taxon>
        <taxon>Allosphingosinicella</taxon>
    </lineage>
</organism>
<evidence type="ECO:0000256" key="1">
    <source>
        <dbReference type="SAM" id="SignalP"/>
    </source>
</evidence>
<dbReference type="EMBL" id="QFFF01000002">
    <property type="protein sequence ID" value="PWG01177.1"/>
    <property type="molecule type" value="Genomic_DNA"/>
</dbReference>
<reference evidence="2 3" key="1">
    <citation type="submission" date="2018-05" db="EMBL/GenBank/DDBJ databases">
        <title>Genome of Sphingosinicella humi QZX222.</title>
        <authorList>
            <person name="Qiao Z."/>
            <person name="Wang G."/>
        </authorList>
    </citation>
    <scope>NUCLEOTIDE SEQUENCE [LARGE SCALE GENOMIC DNA]</scope>
    <source>
        <strain evidence="2 3">QZX222</strain>
    </source>
</reference>
<dbReference type="Pfam" id="PF11720">
    <property type="entry name" value="Inhibitor_I78"/>
    <property type="match status" value="1"/>
</dbReference>
<feature type="chain" id="PRO_5015668402" description="Peptidase inhibitor I78" evidence="1">
    <location>
        <begin position="20"/>
        <end position="100"/>
    </location>
</feature>
<dbReference type="PANTHER" id="PTHR39600">
    <property type="entry name" value="PEPTIDASE INHIBITOR I78 FAMILY PROTEIN"/>
    <property type="match status" value="1"/>
</dbReference>
<dbReference type="InterPro" id="IPR021719">
    <property type="entry name" value="Prot_inh_I78"/>
</dbReference>
<feature type="signal peptide" evidence="1">
    <location>
        <begin position="1"/>
        <end position="19"/>
    </location>
</feature>
<name>A0A2U2IYP4_9SPHN</name>
<proteinExistence type="predicted"/>
<dbReference type="PROSITE" id="PS51257">
    <property type="entry name" value="PROKAR_LIPOPROTEIN"/>
    <property type="match status" value="1"/>
</dbReference>
<accession>A0A2U2IYP4</accession>